<evidence type="ECO:0000313" key="1">
    <source>
        <dbReference type="EMBL" id="KAL2634077.1"/>
    </source>
</evidence>
<gene>
    <name evidence="1" type="ORF">R1flu_005556</name>
</gene>
<proteinExistence type="predicted"/>
<sequence length="74" mass="7988">MEYKLGAVKKSSDYHYGKVGRLGLKGNSCGAFDSDRSYSAQTGTPTGCGELRSKPVAMVLEARQESNPKVEAHH</sequence>
<keyword evidence="2" id="KW-1185">Reference proteome</keyword>
<name>A0ABD1YWG9_9MARC</name>
<evidence type="ECO:0000313" key="2">
    <source>
        <dbReference type="Proteomes" id="UP001605036"/>
    </source>
</evidence>
<dbReference type="Proteomes" id="UP001605036">
    <property type="component" value="Unassembled WGS sequence"/>
</dbReference>
<dbReference type="AlphaFoldDB" id="A0ABD1YWG9"/>
<accession>A0ABD1YWG9</accession>
<comment type="caution">
    <text evidence="1">The sequence shown here is derived from an EMBL/GenBank/DDBJ whole genome shotgun (WGS) entry which is preliminary data.</text>
</comment>
<dbReference type="EMBL" id="JBHFFA010000003">
    <property type="protein sequence ID" value="KAL2634077.1"/>
    <property type="molecule type" value="Genomic_DNA"/>
</dbReference>
<reference evidence="1 2" key="1">
    <citation type="submission" date="2024-09" db="EMBL/GenBank/DDBJ databases">
        <title>Chromosome-scale assembly of Riccia fluitans.</title>
        <authorList>
            <person name="Paukszto L."/>
            <person name="Sawicki J."/>
            <person name="Karawczyk K."/>
            <person name="Piernik-Szablinska J."/>
            <person name="Szczecinska M."/>
            <person name="Mazdziarz M."/>
        </authorList>
    </citation>
    <scope>NUCLEOTIDE SEQUENCE [LARGE SCALE GENOMIC DNA]</scope>
    <source>
        <strain evidence="1">Rf_01</strain>
        <tissue evidence="1">Aerial parts of the thallus</tissue>
    </source>
</reference>
<protein>
    <submittedName>
        <fullName evidence="1">Uncharacterized protein</fullName>
    </submittedName>
</protein>
<organism evidence="1 2">
    <name type="scientific">Riccia fluitans</name>
    <dbReference type="NCBI Taxonomy" id="41844"/>
    <lineage>
        <taxon>Eukaryota</taxon>
        <taxon>Viridiplantae</taxon>
        <taxon>Streptophyta</taxon>
        <taxon>Embryophyta</taxon>
        <taxon>Marchantiophyta</taxon>
        <taxon>Marchantiopsida</taxon>
        <taxon>Marchantiidae</taxon>
        <taxon>Marchantiales</taxon>
        <taxon>Ricciaceae</taxon>
        <taxon>Riccia</taxon>
    </lineage>
</organism>